<dbReference type="KEGG" id="mmai:sS8_2452"/>
<dbReference type="Proteomes" id="UP000266313">
    <property type="component" value="Chromosome"/>
</dbReference>
<name>A0A250KSA7_9GAMM</name>
<protein>
    <submittedName>
        <fullName evidence="1">Uncharacterized protein</fullName>
    </submittedName>
</protein>
<evidence type="ECO:0000313" key="1">
    <source>
        <dbReference type="EMBL" id="BBA34404.1"/>
    </source>
</evidence>
<gene>
    <name evidence="1" type="ORF">sS8_2452</name>
</gene>
<proteinExistence type="predicted"/>
<dbReference type="EMBL" id="AP017928">
    <property type="protein sequence ID" value="BBA34404.1"/>
    <property type="molecule type" value="Genomic_DNA"/>
</dbReference>
<sequence>MQCEDGGAPVCKPYVLDALIKLIPFMHFGRLGRAFDKPVLSLSKGLSKDLIRASLGVIRSIGRSSAIFSRRHGPVERLRRKGIADLRPCTL</sequence>
<reference evidence="1 2" key="1">
    <citation type="submission" date="2016-12" db="EMBL/GenBank/DDBJ databases">
        <title>Genome sequencing of Methylocaldum marinum.</title>
        <authorList>
            <person name="Takeuchi M."/>
            <person name="Kamagata Y."/>
            <person name="Hiraoka S."/>
            <person name="Oshima K."/>
            <person name="Hattori M."/>
            <person name="Iwasaki W."/>
        </authorList>
    </citation>
    <scope>NUCLEOTIDE SEQUENCE [LARGE SCALE GENOMIC DNA]</scope>
    <source>
        <strain evidence="1 2">S8</strain>
    </source>
</reference>
<accession>A0A250KSA7</accession>
<dbReference type="AlphaFoldDB" id="A0A250KSA7"/>
<evidence type="ECO:0000313" key="2">
    <source>
        <dbReference type="Proteomes" id="UP000266313"/>
    </source>
</evidence>
<organism evidence="1 2">
    <name type="scientific">Methylocaldum marinum</name>
    <dbReference type="NCBI Taxonomy" id="1432792"/>
    <lineage>
        <taxon>Bacteria</taxon>
        <taxon>Pseudomonadati</taxon>
        <taxon>Pseudomonadota</taxon>
        <taxon>Gammaproteobacteria</taxon>
        <taxon>Methylococcales</taxon>
        <taxon>Methylococcaceae</taxon>
        <taxon>Methylocaldum</taxon>
    </lineage>
</organism>
<keyword evidence="2" id="KW-1185">Reference proteome</keyword>